<dbReference type="PANTHER" id="PTHR14155">
    <property type="entry name" value="RING FINGER DOMAIN-CONTAINING"/>
    <property type="match status" value="1"/>
</dbReference>
<evidence type="ECO:0000256" key="1">
    <source>
        <dbReference type="ARBA" id="ARBA00000900"/>
    </source>
</evidence>
<sequence>MDCFVRLFGLAIANAVCIGGTGLLINALVGRARKPHSTSDMAALSVFLVVWVSISACVYPAFCGALFPWSALGRLLCSPQRGLAWLLRLPCRCARTAGARLRHRTSSGGGGGGASAAAAASSSLPRFVVQGGREEGHAAMYVLAREPPVRGGARVVAVDDIPAYEQEEEDVMKRPDDGPSECAVCLGEVEKGEMVKRLPGCLHMFHQQCIDLWLRDHSTCPVCRYNVFSTVLQVA</sequence>
<dbReference type="CDD" id="cd16461">
    <property type="entry name" value="RING-H2_EL5-like"/>
    <property type="match status" value="1"/>
</dbReference>
<dbReference type="EMBL" id="CM027683">
    <property type="protein sequence ID" value="KAG0532561.1"/>
    <property type="molecule type" value="Genomic_DNA"/>
</dbReference>
<dbReference type="InterPro" id="IPR053238">
    <property type="entry name" value="RING-H2_zinc_finger"/>
</dbReference>
<gene>
    <name evidence="10" type="ORF">BDA96_04G117700</name>
</gene>
<evidence type="ECO:0000256" key="6">
    <source>
        <dbReference type="ARBA" id="ARBA00024209"/>
    </source>
</evidence>
<dbReference type="SMART" id="SM00184">
    <property type="entry name" value="RING"/>
    <property type="match status" value="1"/>
</dbReference>
<dbReference type="GO" id="GO:0061630">
    <property type="term" value="F:ubiquitin protein ligase activity"/>
    <property type="evidence" value="ECO:0007669"/>
    <property type="project" value="UniProtKB-EC"/>
</dbReference>
<evidence type="ECO:0000313" key="11">
    <source>
        <dbReference type="Proteomes" id="UP000807115"/>
    </source>
</evidence>
<evidence type="ECO:0000256" key="3">
    <source>
        <dbReference type="ARBA" id="ARBA00022723"/>
    </source>
</evidence>
<reference evidence="10" key="1">
    <citation type="journal article" date="2019" name="BMC Genomics">
        <title>A new reference genome for Sorghum bicolor reveals high levels of sequence similarity between sweet and grain genotypes: implications for the genetics of sugar metabolism.</title>
        <authorList>
            <person name="Cooper E.A."/>
            <person name="Brenton Z.W."/>
            <person name="Flinn B.S."/>
            <person name="Jenkins J."/>
            <person name="Shu S."/>
            <person name="Flowers D."/>
            <person name="Luo F."/>
            <person name="Wang Y."/>
            <person name="Xia P."/>
            <person name="Barry K."/>
            <person name="Daum C."/>
            <person name="Lipzen A."/>
            <person name="Yoshinaga Y."/>
            <person name="Schmutz J."/>
            <person name="Saski C."/>
            <person name="Vermerris W."/>
            <person name="Kresovich S."/>
        </authorList>
    </citation>
    <scope>NUCLEOTIDE SEQUENCE</scope>
</reference>
<comment type="catalytic activity">
    <reaction evidence="1">
        <text>S-ubiquitinyl-[E2 ubiquitin-conjugating enzyme]-L-cysteine + [acceptor protein]-L-lysine = [E2 ubiquitin-conjugating enzyme]-L-cysteine + N(6)-ubiquitinyl-[acceptor protein]-L-lysine.</text>
        <dbReference type="EC" id="2.3.2.27"/>
    </reaction>
</comment>
<feature type="transmembrane region" description="Helical" evidence="8">
    <location>
        <begin position="41"/>
        <end position="62"/>
    </location>
</feature>
<evidence type="ECO:0000259" key="9">
    <source>
        <dbReference type="PROSITE" id="PS50089"/>
    </source>
</evidence>
<evidence type="ECO:0000256" key="5">
    <source>
        <dbReference type="ARBA" id="ARBA00022833"/>
    </source>
</evidence>
<dbReference type="PANTHER" id="PTHR14155:SF621">
    <property type="entry name" value="RING-TYPE DOMAIN-CONTAINING PROTEIN"/>
    <property type="match status" value="1"/>
</dbReference>
<protein>
    <recommendedName>
        <fullName evidence="2">RING-type E3 ubiquitin transferase</fullName>
        <ecNumber evidence="2">2.3.2.27</ecNumber>
    </recommendedName>
</protein>
<dbReference type="Gene3D" id="3.30.40.10">
    <property type="entry name" value="Zinc/RING finger domain, C3HC4 (zinc finger)"/>
    <property type="match status" value="1"/>
</dbReference>
<feature type="domain" description="RING-type" evidence="9">
    <location>
        <begin position="182"/>
        <end position="224"/>
    </location>
</feature>
<keyword evidence="8" id="KW-1133">Transmembrane helix</keyword>
<keyword evidence="4 7" id="KW-0863">Zinc-finger</keyword>
<keyword evidence="3" id="KW-0479">Metal-binding</keyword>
<comment type="similarity">
    <text evidence="6">Belongs to the RING-type zinc finger family. ATL subfamily.</text>
</comment>
<keyword evidence="5" id="KW-0862">Zinc</keyword>
<dbReference type="Pfam" id="PF13639">
    <property type="entry name" value="zf-RING_2"/>
    <property type="match status" value="1"/>
</dbReference>
<accession>A0A921R394</accession>
<dbReference type="Proteomes" id="UP000807115">
    <property type="component" value="Chromosome 4"/>
</dbReference>
<dbReference type="GO" id="GO:0008270">
    <property type="term" value="F:zinc ion binding"/>
    <property type="evidence" value="ECO:0007669"/>
    <property type="project" value="UniProtKB-KW"/>
</dbReference>
<evidence type="ECO:0000256" key="8">
    <source>
        <dbReference type="SAM" id="Phobius"/>
    </source>
</evidence>
<dbReference type="InterPro" id="IPR001841">
    <property type="entry name" value="Znf_RING"/>
</dbReference>
<dbReference type="SUPFAM" id="SSF57850">
    <property type="entry name" value="RING/U-box"/>
    <property type="match status" value="1"/>
</dbReference>
<evidence type="ECO:0000256" key="4">
    <source>
        <dbReference type="ARBA" id="ARBA00022771"/>
    </source>
</evidence>
<organism evidence="10 11">
    <name type="scientific">Sorghum bicolor</name>
    <name type="common">Sorghum</name>
    <name type="synonym">Sorghum vulgare</name>
    <dbReference type="NCBI Taxonomy" id="4558"/>
    <lineage>
        <taxon>Eukaryota</taxon>
        <taxon>Viridiplantae</taxon>
        <taxon>Streptophyta</taxon>
        <taxon>Embryophyta</taxon>
        <taxon>Tracheophyta</taxon>
        <taxon>Spermatophyta</taxon>
        <taxon>Magnoliopsida</taxon>
        <taxon>Liliopsida</taxon>
        <taxon>Poales</taxon>
        <taxon>Poaceae</taxon>
        <taxon>PACMAD clade</taxon>
        <taxon>Panicoideae</taxon>
        <taxon>Andropogonodae</taxon>
        <taxon>Andropogoneae</taxon>
        <taxon>Sorghinae</taxon>
        <taxon>Sorghum</taxon>
    </lineage>
</organism>
<comment type="caution">
    <text evidence="10">The sequence shown here is derived from an EMBL/GenBank/DDBJ whole genome shotgun (WGS) entry which is preliminary data.</text>
</comment>
<evidence type="ECO:0000256" key="7">
    <source>
        <dbReference type="PROSITE-ProRule" id="PRU00175"/>
    </source>
</evidence>
<reference evidence="10" key="2">
    <citation type="submission" date="2020-10" db="EMBL/GenBank/DDBJ databases">
        <authorList>
            <person name="Cooper E.A."/>
            <person name="Brenton Z.W."/>
            <person name="Flinn B.S."/>
            <person name="Jenkins J."/>
            <person name="Shu S."/>
            <person name="Flowers D."/>
            <person name="Luo F."/>
            <person name="Wang Y."/>
            <person name="Xia P."/>
            <person name="Barry K."/>
            <person name="Daum C."/>
            <person name="Lipzen A."/>
            <person name="Yoshinaga Y."/>
            <person name="Schmutz J."/>
            <person name="Saski C."/>
            <person name="Vermerris W."/>
            <person name="Kresovich S."/>
        </authorList>
    </citation>
    <scope>NUCLEOTIDE SEQUENCE</scope>
</reference>
<name>A0A921R394_SORBI</name>
<dbReference type="InterPro" id="IPR013083">
    <property type="entry name" value="Znf_RING/FYVE/PHD"/>
</dbReference>
<dbReference type="AlphaFoldDB" id="A0A921R394"/>
<feature type="transmembrane region" description="Helical" evidence="8">
    <location>
        <begin position="6"/>
        <end position="29"/>
    </location>
</feature>
<proteinExistence type="inferred from homology"/>
<evidence type="ECO:0000256" key="2">
    <source>
        <dbReference type="ARBA" id="ARBA00012483"/>
    </source>
</evidence>
<keyword evidence="8" id="KW-0812">Transmembrane</keyword>
<evidence type="ECO:0000313" key="10">
    <source>
        <dbReference type="EMBL" id="KAG0532561.1"/>
    </source>
</evidence>
<keyword evidence="8" id="KW-0472">Membrane</keyword>
<dbReference type="PROSITE" id="PS50089">
    <property type="entry name" value="ZF_RING_2"/>
    <property type="match status" value="1"/>
</dbReference>
<dbReference type="EC" id="2.3.2.27" evidence="2"/>